<dbReference type="CDD" id="cd04301">
    <property type="entry name" value="NAT_SF"/>
    <property type="match status" value="1"/>
</dbReference>
<evidence type="ECO:0000313" key="3">
    <source>
        <dbReference type="Proteomes" id="UP000051307"/>
    </source>
</evidence>
<protein>
    <submittedName>
        <fullName evidence="2">Acetyltransferase</fullName>
    </submittedName>
</protein>
<evidence type="ECO:0000259" key="1">
    <source>
        <dbReference type="PROSITE" id="PS51186"/>
    </source>
</evidence>
<keyword evidence="2" id="KW-0808">Transferase</keyword>
<dbReference type="PANTHER" id="PTHR13355">
    <property type="entry name" value="GLUCOSAMINE 6-PHOSPHATE N-ACETYLTRANSFERASE"/>
    <property type="match status" value="1"/>
</dbReference>
<dbReference type="GO" id="GO:0004343">
    <property type="term" value="F:glucosamine 6-phosphate N-acetyltransferase activity"/>
    <property type="evidence" value="ECO:0007669"/>
    <property type="project" value="TreeGrafter"/>
</dbReference>
<name>A0A0R1VEG4_9LACO</name>
<feature type="domain" description="N-acetyltransferase" evidence="1">
    <location>
        <begin position="10"/>
        <end position="150"/>
    </location>
</feature>
<accession>A0A0R1VEG4</accession>
<dbReference type="eggNOG" id="COG2153">
    <property type="taxonomic scope" value="Bacteria"/>
</dbReference>
<evidence type="ECO:0000313" key="2">
    <source>
        <dbReference type="EMBL" id="KRM03882.1"/>
    </source>
</evidence>
<dbReference type="Proteomes" id="UP000051307">
    <property type="component" value="Unassembled WGS sequence"/>
</dbReference>
<dbReference type="Pfam" id="PF13673">
    <property type="entry name" value="Acetyltransf_10"/>
    <property type="match status" value="1"/>
</dbReference>
<dbReference type="AlphaFoldDB" id="A0A0R1VEG4"/>
<dbReference type="RefSeq" id="WP_025015031.1">
    <property type="nucleotide sequence ID" value="NZ_AZFU01000025.1"/>
</dbReference>
<dbReference type="InterPro" id="IPR000182">
    <property type="entry name" value="GNAT_dom"/>
</dbReference>
<dbReference type="SUPFAM" id="SSF55729">
    <property type="entry name" value="Acyl-CoA N-acyltransferases (Nat)"/>
    <property type="match status" value="1"/>
</dbReference>
<proteinExistence type="predicted"/>
<dbReference type="PATRIC" id="fig|1423767.3.peg.1094"/>
<comment type="caution">
    <text evidence="2">The sequence shown here is derived from an EMBL/GenBank/DDBJ whole genome shotgun (WGS) entry which is preliminary data.</text>
</comment>
<dbReference type="InterPro" id="IPR016181">
    <property type="entry name" value="Acyl_CoA_acyltransferase"/>
</dbReference>
<dbReference type="PANTHER" id="PTHR13355:SF11">
    <property type="entry name" value="GLUCOSAMINE 6-PHOSPHATE N-ACETYLTRANSFERASE"/>
    <property type="match status" value="1"/>
</dbReference>
<gene>
    <name evidence="2" type="ORF">FC59_GL001057</name>
</gene>
<sequence length="150" mass="17382">MKQINDFTLKKIDEMSGRELFCTERLREETFVTEQKITLPELDDQDLIAIQAYRLNDDQTNALATCRIFEEDGKWMLGRVAVSKVARGMHLGSKMVEAVQEYLREKGVAALYCHAQMRVEPFYTKLGYQEIGEPFEEAGIQHIMMKKDLN</sequence>
<dbReference type="EMBL" id="AZFU01000025">
    <property type="protein sequence ID" value="KRM03882.1"/>
    <property type="molecule type" value="Genomic_DNA"/>
</dbReference>
<dbReference type="PROSITE" id="PS51186">
    <property type="entry name" value="GNAT"/>
    <property type="match status" value="1"/>
</dbReference>
<dbReference type="OrthoDB" id="9796171at2"/>
<reference evidence="2 3" key="1">
    <citation type="journal article" date="2015" name="Genome Announc.">
        <title>Expanding the biotechnology potential of lactobacilli through comparative genomics of 213 strains and associated genera.</title>
        <authorList>
            <person name="Sun Z."/>
            <person name="Harris H.M."/>
            <person name="McCann A."/>
            <person name="Guo C."/>
            <person name="Argimon S."/>
            <person name="Zhang W."/>
            <person name="Yang X."/>
            <person name="Jeffery I.B."/>
            <person name="Cooney J.C."/>
            <person name="Kagawa T.F."/>
            <person name="Liu W."/>
            <person name="Song Y."/>
            <person name="Salvetti E."/>
            <person name="Wrobel A."/>
            <person name="Rasinkangas P."/>
            <person name="Parkhill J."/>
            <person name="Rea M.C."/>
            <person name="O'Sullivan O."/>
            <person name="Ritari J."/>
            <person name="Douillard F.P."/>
            <person name="Paul Ross R."/>
            <person name="Yang R."/>
            <person name="Briner A.E."/>
            <person name="Felis G.E."/>
            <person name="de Vos W.M."/>
            <person name="Barrangou R."/>
            <person name="Klaenhammer T.R."/>
            <person name="Caufield P.W."/>
            <person name="Cui Y."/>
            <person name="Zhang H."/>
            <person name="O'Toole P.W."/>
        </authorList>
    </citation>
    <scope>NUCLEOTIDE SEQUENCE [LARGE SCALE GENOMIC DNA]</scope>
    <source>
        <strain evidence="2 3">DSM 16761</strain>
    </source>
</reference>
<dbReference type="Gene3D" id="3.40.630.30">
    <property type="match status" value="1"/>
</dbReference>
<organism evidence="2 3">
    <name type="scientific">Lactobacillus kitasatonis DSM 16761 = JCM 1039</name>
    <dbReference type="NCBI Taxonomy" id="1423767"/>
    <lineage>
        <taxon>Bacteria</taxon>
        <taxon>Bacillati</taxon>
        <taxon>Bacillota</taxon>
        <taxon>Bacilli</taxon>
        <taxon>Lactobacillales</taxon>
        <taxon>Lactobacillaceae</taxon>
        <taxon>Lactobacillus</taxon>
    </lineage>
</organism>
<dbReference type="InterPro" id="IPR039143">
    <property type="entry name" value="GNPNAT1-like"/>
</dbReference>